<protein>
    <submittedName>
        <fullName evidence="3">Kinase-like protein</fullName>
    </submittedName>
</protein>
<dbReference type="PANTHER" id="PTHR44167">
    <property type="entry name" value="OVARIAN-SPECIFIC SERINE/THREONINE-PROTEIN KINASE LOK-RELATED"/>
    <property type="match status" value="1"/>
</dbReference>
<dbReference type="GeneID" id="63799868"/>
<comment type="caution">
    <text evidence="3">The sequence shown here is derived from an EMBL/GenBank/DDBJ whole genome shotgun (WGS) entry which is preliminary data.</text>
</comment>
<gene>
    <name evidence="3" type="ORF">DL89DRAFT_122008</name>
</gene>
<dbReference type="OrthoDB" id="4062651at2759"/>
<name>A0A1Y1WCG8_9FUNG</name>
<dbReference type="GO" id="GO:0044773">
    <property type="term" value="P:mitotic DNA damage checkpoint signaling"/>
    <property type="evidence" value="ECO:0007669"/>
    <property type="project" value="TreeGrafter"/>
</dbReference>
<dbReference type="InterPro" id="IPR000719">
    <property type="entry name" value="Prot_kinase_dom"/>
</dbReference>
<feature type="compositionally biased region" description="Polar residues" evidence="1">
    <location>
        <begin position="239"/>
        <end position="254"/>
    </location>
</feature>
<evidence type="ECO:0000313" key="3">
    <source>
        <dbReference type="EMBL" id="ORX71229.1"/>
    </source>
</evidence>
<sequence length="678" mass="73528">MLAQRELSFYHMVAGTESEHVMQLLDEFADNSSKHVMVFPRMNPLNIQGRDLFDIAYLARQLFIALEDLHHLGIAHLDITPTNLMADPKDPSHIELIDFGLACDLSATESGRLPSRGTCGFVAPEVLSGEAWDLRADIYSAGVVLGMMLQNYLPTVELRLLGGPLIRSDTTDVIISQIDELLDAYEYTPGQAEFIERQTTFTPKAVPEHRRSSIPNDMKPPAKKAAGEDPRPQAEHTAHTTISLPAQHPSSSPRSYMPRHTHTYSDEDNEAAAFAAAFVGGGSSMYSGYCDMDDTDMLPDAGRPTGQTFYSRNSYSTSQLGCYVSTSKAENEPRYAHSIGACDIDIDSGIETSYPNSTGYYLSPSTTPVHLSSRDPTTYGATRGNSLPEILESAPNTHSSSRYACSKSKKPAFAVSVIRPTASTQSSSSTGSSTPRKLGRVPLAVLHAADLLRWALQAKPQCRPTASQALEHPFLGSVTIKPRRRHTNNAVTSYEPPLAGAHADSECVGVPVCRLLNTTKASSRIMALSQDDGLCVACASRTTASPLHDDEDIGGGDIVESARMSKACAGQSVCSTKVSSPTASKSPSPSGSVSSTVRDEGIFKNSAVCEIHVWEREMHSKLSRTSRGGYDRMDDDRHHYGGGYSSSNNACDDEVSHFYSAKTGYGDNDDDLTNYYYC</sequence>
<dbReference type="PROSITE" id="PS50011">
    <property type="entry name" value="PROTEIN_KINASE_DOM"/>
    <property type="match status" value="1"/>
</dbReference>
<feature type="region of interest" description="Disordered" evidence="1">
    <location>
        <begin position="202"/>
        <end position="262"/>
    </location>
</feature>
<feature type="compositionally biased region" description="Basic and acidic residues" evidence="1">
    <location>
        <begin position="225"/>
        <end position="238"/>
    </location>
</feature>
<accession>A0A1Y1WCG8</accession>
<dbReference type="Gene3D" id="1.10.510.10">
    <property type="entry name" value="Transferase(Phosphotransferase) domain 1"/>
    <property type="match status" value="2"/>
</dbReference>
<proteinExistence type="predicted"/>
<feature type="domain" description="Protein kinase" evidence="2">
    <location>
        <begin position="1"/>
        <end position="475"/>
    </location>
</feature>
<evidence type="ECO:0000256" key="1">
    <source>
        <dbReference type="SAM" id="MobiDB-lite"/>
    </source>
</evidence>
<feature type="region of interest" description="Disordered" evidence="1">
    <location>
        <begin position="367"/>
        <end position="403"/>
    </location>
</feature>
<dbReference type="PANTHER" id="PTHR44167:SF24">
    <property type="entry name" value="SERINE_THREONINE-PROTEIN KINASE CHK2"/>
    <property type="match status" value="1"/>
</dbReference>
<feature type="compositionally biased region" description="Low complexity" evidence="1">
    <location>
        <begin position="577"/>
        <end position="596"/>
    </location>
</feature>
<dbReference type="GO" id="GO:0005634">
    <property type="term" value="C:nucleus"/>
    <property type="evidence" value="ECO:0007669"/>
    <property type="project" value="TreeGrafter"/>
</dbReference>
<evidence type="ECO:0000313" key="4">
    <source>
        <dbReference type="Proteomes" id="UP000193922"/>
    </source>
</evidence>
<keyword evidence="3" id="KW-0808">Transferase</keyword>
<dbReference type="STRING" id="61395.A0A1Y1WCG8"/>
<dbReference type="Pfam" id="PF00069">
    <property type="entry name" value="Pkinase"/>
    <property type="match status" value="1"/>
</dbReference>
<dbReference type="SUPFAM" id="SSF56112">
    <property type="entry name" value="Protein kinase-like (PK-like)"/>
    <property type="match status" value="1"/>
</dbReference>
<keyword evidence="3" id="KW-0418">Kinase</keyword>
<dbReference type="Proteomes" id="UP000193922">
    <property type="component" value="Unassembled WGS sequence"/>
</dbReference>
<feature type="compositionally biased region" description="Polar residues" evidence="1">
    <location>
        <begin position="367"/>
        <end position="385"/>
    </location>
</feature>
<dbReference type="InterPro" id="IPR011009">
    <property type="entry name" value="Kinase-like_dom_sf"/>
</dbReference>
<organism evidence="3 4">
    <name type="scientific">Linderina pennispora</name>
    <dbReference type="NCBI Taxonomy" id="61395"/>
    <lineage>
        <taxon>Eukaryota</taxon>
        <taxon>Fungi</taxon>
        <taxon>Fungi incertae sedis</taxon>
        <taxon>Zoopagomycota</taxon>
        <taxon>Kickxellomycotina</taxon>
        <taxon>Kickxellomycetes</taxon>
        <taxon>Kickxellales</taxon>
        <taxon>Kickxellaceae</taxon>
        <taxon>Linderina</taxon>
    </lineage>
</organism>
<feature type="region of interest" description="Disordered" evidence="1">
    <location>
        <begin position="577"/>
        <end position="597"/>
    </location>
</feature>
<dbReference type="EMBL" id="MCFD01000004">
    <property type="protein sequence ID" value="ORX71229.1"/>
    <property type="molecule type" value="Genomic_DNA"/>
</dbReference>
<reference evidence="3 4" key="1">
    <citation type="submission" date="2016-07" db="EMBL/GenBank/DDBJ databases">
        <title>Pervasive Adenine N6-methylation of Active Genes in Fungi.</title>
        <authorList>
            <consortium name="DOE Joint Genome Institute"/>
            <person name="Mondo S.J."/>
            <person name="Dannebaum R.O."/>
            <person name="Kuo R.C."/>
            <person name="Labutti K."/>
            <person name="Haridas S."/>
            <person name="Kuo A."/>
            <person name="Salamov A."/>
            <person name="Ahrendt S.R."/>
            <person name="Lipzen A."/>
            <person name="Sullivan W."/>
            <person name="Andreopoulos W.B."/>
            <person name="Clum A."/>
            <person name="Lindquist E."/>
            <person name="Daum C."/>
            <person name="Ramamoorthy G.K."/>
            <person name="Gryganskyi A."/>
            <person name="Culley D."/>
            <person name="Magnuson J.K."/>
            <person name="James T.Y."/>
            <person name="O'Malley M.A."/>
            <person name="Stajich J.E."/>
            <person name="Spatafora J.W."/>
            <person name="Visel A."/>
            <person name="Grigoriev I.V."/>
        </authorList>
    </citation>
    <scope>NUCLEOTIDE SEQUENCE [LARGE SCALE GENOMIC DNA]</scope>
    <source>
        <strain evidence="3 4">ATCC 12442</strain>
    </source>
</reference>
<dbReference type="RefSeq" id="XP_040744744.1">
    <property type="nucleotide sequence ID" value="XM_040883220.1"/>
</dbReference>
<evidence type="ECO:0000259" key="2">
    <source>
        <dbReference type="PROSITE" id="PS50011"/>
    </source>
</evidence>
<keyword evidence="4" id="KW-1185">Reference proteome</keyword>
<feature type="compositionally biased region" description="Polar residues" evidence="1">
    <location>
        <begin position="394"/>
        <end position="403"/>
    </location>
</feature>
<dbReference type="SMART" id="SM00220">
    <property type="entry name" value="S_TKc"/>
    <property type="match status" value="1"/>
</dbReference>
<dbReference type="GO" id="GO:0004674">
    <property type="term" value="F:protein serine/threonine kinase activity"/>
    <property type="evidence" value="ECO:0007669"/>
    <property type="project" value="TreeGrafter"/>
</dbReference>
<dbReference type="GO" id="GO:0005524">
    <property type="term" value="F:ATP binding"/>
    <property type="evidence" value="ECO:0007669"/>
    <property type="project" value="InterPro"/>
</dbReference>
<dbReference type="AlphaFoldDB" id="A0A1Y1WCG8"/>